<gene>
    <name evidence="3" type="primary">bem46</name>
    <name evidence="3" type="ORF">IWQ62_002075</name>
</gene>
<evidence type="ECO:0000313" key="3">
    <source>
        <dbReference type="EMBL" id="KAJ1967078.1"/>
    </source>
</evidence>
<feature type="domain" description="Serine aminopeptidase S33" evidence="2">
    <location>
        <begin position="118"/>
        <end position="215"/>
    </location>
</feature>
<comment type="caution">
    <text evidence="3">The sequence shown here is derived from an EMBL/GenBank/DDBJ whole genome shotgun (WGS) entry which is preliminary data.</text>
</comment>
<accession>A0A9W8AWH9</accession>
<keyword evidence="1" id="KW-0812">Transmembrane</keyword>
<sequence>MSSMLEYVPTIIKYSLVVSAGVGVCALIALYMFQCDLIYPSSYPEGSREKVASPEEYSLPFDNLRLRTPDGVRIHGFLIKRSTDEETKKAPTILYFHANAGNMGHRLPIAKVLYERLKCNVLMLSYRGYGISEGQANEKGIRLDASTALHFVRDHPLLSKTKLVAYGQSIGGAVAIDLVAREESQFSGLIVENTFLSLRKMIPSVLPWLRYMTAFCHQIWDSEAAIASIENTPILFLSGCKDDLIPPSHMKALYDNVREGNPKVWKEFRDGKHNDTCIQDGYFEAIQNFWQEYITKSSS</sequence>
<dbReference type="InterPro" id="IPR029058">
    <property type="entry name" value="AB_hydrolase_fold"/>
</dbReference>
<dbReference type="EMBL" id="JANBPY010000399">
    <property type="protein sequence ID" value="KAJ1967078.1"/>
    <property type="molecule type" value="Genomic_DNA"/>
</dbReference>
<dbReference type="OrthoDB" id="10249433at2759"/>
<organism evidence="3 4">
    <name type="scientific">Dispira parvispora</name>
    <dbReference type="NCBI Taxonomy" id="1520584"/>
    <lineage>
        <taxon>Eukaryota</taxon>
        <taxon>Fungi</taxon>
        <taxon>Fungi incertae sedis</taxon>
        <taxon>Zoopagomycota</taxon>
        <taxon>Kickxellomycotina</taxon>
        <taxon>Dimargaritomycetes</taxon>
        <taxon>Dimargaritales</taxon>
        <taxon>Dimargaritaceae</taxon>
        <taxon>Dispira</taxon>
    </lineage>
</organism>
<dbReference type="GO" id="GO:0008474">
    <property type="term" value="F:palmitoyl-(protein) hydrolase activity"/>
    <property type="evidence" value="ECO:0007669"/>
    <property type="project" value="TreeGrafter"/>
</dbReference>
<proteinExistence type="predicted"/>
<dbReference type="PANTHER" id="PTHR12277:SF81">
    <property type="entry name" value="PROTEIN ABHD13"/>
    <property type="match status" value="1"/>
</dbReference>
<dbReference type="AlphaFoldDB" id="A0A9W8AWH9"/>
<keyword evidence="1" id="KW-0472">Membrane</keyword>
<evidence type="ECO:0000259" key="2">
    <source>
        <dbReference type="Pfam" id="PF12146"/>
    </source>
</evidence>
<protein>
    <submittedName>
        <fullName evidence="3">Bem46 protein, variant</fullName>
    </submittedName>
</protein>
<keyword evidence="4" id="KW-1185">Reference proteome</keyword>
<reference evidence="3" key="1">
    <citation type="submission" date="2022-07" db="EMBL/GenBank/DDBJ databases">
        <title>Phylogenomic reconstructions and comparative analyses of Kickxellomycotina fungi.</title>
        <authorList>
            <person name="Reynolds N.K."/>
            <person name="Stajich J.E."/>
            <person name="Barry K."/>
            <person name="Grigoriev I.V."/>
            <person name="Crous P."/>
            <person name="Smith M.E."/>
        </authorList>
    </citation>
    <scope>NUCLEOTIDE SEQUENCE</scope>
    <source>
        <strain evidence="3">RSA 1196</strain>
    </source>
</reference>
<keyword evidence="1" id="KW-1133">Transmembrane helix</keyword>
<dbReference type="Gene3D" id="3.40.50.1820">
    <property type="entry name" value="alpha/beta hydrolase"/>
    <property type="match status" value="1"/>
</dbReference>
<name>A0A9W8AWH9_9FUNG</name>
<evidence type="ECO:0000256" key="1">
    <source>
        <dbReference type="SAM" id="Phobius"/>
    </source>
</evidence>
<evidence type="ECO:0000313" key="4">
    <source>
        <dbReference type="Proteomes" id="UP001150925"/>
    </source>
</evidence>
<dbReference type="Pfam" id="PF12146">
    <property type="entry name" value="Hydrolase_4"/>
    <property type="match status" value="1"/>
</dbReference>
<dbReference type="SUPFAM" id="SSF53474">
    <property type="entry name" value="alpha/beta-Hydrolases"/>
    <property type="match status" value="1"/>
</dbReference>
<dbReference type="PANTHER" id="PTHR12277">
    <property type="entry name" value="ALPHA/BETA HYDROLASE DOMAIN-CONTAINING PROTEIN"/>
    <property type="match status" value="1"/>
</dbReference>
<dbReference type="InterPro" id="IPR022742">
    <property type="entry name" value="Hydrolase_4"/>
</dbReference>
<dbReference type="Proteomes" id="UP001150925">
    <property type="component" value="Unassembled WGS sequence"/>
</dbReference>
<feature type="transmembrane region" description="Helical" evidence="1">
    <location>
        <begin position="12"/>
        <end position="33"/>
    </location>
</feature>
<dbReference type="GO" id="GO:0016020">
    <property type="term" value="C:membrane"/>
    <property type="evidence" value="ECO:0007669"/>
    <property type="project" value="TreeGrafter"/>
</dbReference>